<keyword evidence="2 4" id="KW-0238">DNA-binding</keyword>
<feature type="region of interest" description="Disordered" evidence="5">
    <location>
        <begin position="1"/>
        <end position="24"/>
    </location>
</feature>
<dbReference type="RefSeq" id="WP_185083749.1">
    <property type="nucleotide sequence ID" value="NZ_JACHJB010000001.1"/>
</dbReference>
<sequence length="208" mass="22617">MKSADTNRRHTGAGQQRDVAPRRRADAERNVAAIVAAALVCFTEDPQVSMAAIARAAGVGRVTLYAHFPSRDVLLEAVLDHAIALADPVLNAAMPGDGPAADALRRLLRSAWQVLDRHRRLFEAAQHELDATRMRKHHDQAMAHVEGLLRRGRDEGAFRDDLPLGWMVTTVYSLLHAAAIDVNSGRLPQDAAADVLEATLLPALVPPR</sequence>
<keyword evidence="8" id="KW-1185">Reference proteome</keyword>
<evidence type="ECO:0000256" key="3">
    <source>
        <dbReference type="ARBA" id="ARBA00023163"/>
    </source>
</evidence>
<keyword evidence="1" id="KW-0805">Transcription regulation</keyword>
<dbReference type="PROSITE" id="PS50977">
    <property type="entry name" value="HTH_TETR_2"/>
    <property type="match status" value="1"/>
</dbReference>
<dbReference type="Pfam" id="PF00440">
    <property type="entry name" value="TetR_N"/>
    <property type="match status" value="1"/>
</dbReference>
<dbReference type="AlphaFoldDB" id="A0A7X0C368"/>
<dbReference type="InterPro" id="IPR009057">
    <property type="entry name" value="Homeodomain-like_sf"/>
</dbReference>
<dbReference type="Gene3D" id="1.10.357.10">
    <property type="entry name" value="Tetracycline Repressor, domain 2"/>
    <property type="match status" value="1"/>
</dbReference>
<name>A0A7X0C368_9ACTN</name>
<dbReference type="EMBL" id="JACHJB010000001">
    <property type="protein sequence ID" value="MBB6345869.1"/>
    <property type="molecule type" value="Genomic_DNA"/>
</dbReference>
<dbReference type="SUPFAM" id="SSF46689">
    <property type="entry name" value="Homeodomain-like"/>
    <property type="match status" value="1"/>
</dbReference>
<evidence type="ECO:0000256" key="5">
    <source>
        <dbReference type="SAM" id="MobiDB-lite"/>
    </source>
</evidence>
<gene>
    <name evidence="7" type="ORF">FHU36_002378</name>
</gene>
<reference evidence="7 8" key="1">
    <citation type="submission" date="2020-08" db="EMBL/GenBank/DDBJ databases">
        <title>Sequencing the genomes of 1000 actinobacteria strains.</title>
        <authorList>
            <person name="Klenk H.-P."/>
        </authorList>
    </citation>
    <scope>NUCLEOTIDE SEQUENCE [LARGE SCALE GENOMIC DNA]</scope>
    <source>
        <strain evidence="7 8">DSM 45913</strain>
    </source>
</reference>
<proteinExistence type="predicted"/>
<evidence type="ECO:0000313" key="8">
    <source>
        <dbReference type="Proteomes" id="UP000583800"/>
    </source>
</evidence>
<dbReference type="PANTHER" id="PTHR30055:SF234">
    <property type="entry name" value="HTH-TYPE TRANSCRIPTIONAL REGULATOR BETI"/>
    <property type="match status" value="1"/>
</dbReference>
<accession>A0A7X0C368</accession>
<protein>
    <submittedName>
        <fullName evidence="7">AcrR family transcriptional regulator</fullName>
    </submittedName>
</protein>
<dbReference type="InterPro" id="IPR001647">
    <property type="entry name" value="HTH_TetR"/>
</dbReference>
<dbReference type="InterPro" id="IPR036271">
    <property type="entry name" value="Tet_transcr_reg_TetR-rel_C_sf"/>
</dbReference>
<organism evidence="7 8">
    <name type="scientific">Nonomuraea muscovyensis</name>
    <dbReference type="NCBI Taxonomy" id="1124761"/>
    <lineage>
        <taxon>Bacteria</taxon>
        <taxon>Bacillati</taxon>
        <taxon>Actinomycetota</taxon>
        <taxon>Actinomycetes</taxon>
        <taxon>Streptosporangiales</taxon>
        <taxon>Streptosporangiaceae</taxon>
        <taxon>Nonomuraea</taxon>
    </lineage>
</organism>
<dbReference type="SUPFAM" id="SSF48498">
    <property type="entry name" value="Tetracyclin repressor-like, C-terminal domain"/>
    <property type="match status" value="1"/>
</dbReference>
<evidence type="ECO:0000256" key="2">
    <source>
        <dbReference type="ARBA" id="ARBA00023125"/>
    </source>
</evidence>
<evidence type="ECO:0000256" key="1">
    <source>
        <dbReference type="ARBA" id="ARBA00023015"/>
    </source>
</evidence>
<dbReference type="PANTHER" id="PTHR30055">
    <property type="entry name" value="HTH-TYPE TRANSCRIPTIONAL REGULATOR RUTR"/>
    <property type="match status" value="1"/>
</dbReference>
<evidence type="ECO:0000259" key="6">
    <source>
        <dbReference type="PROSITE" id="PS50977"/>
    </source>
</evidence>
<dbReference type="GO" id="GO:0000976">
    <property type="term" value="F:transcription cis-regulatory region binding"/>
    <property type="evidence" value="ECO:0007669"/>
    <property type="project" value="TreeGrafter"/>
</dbReference>
<comment type="caution">
    <text evidence="7">The sequence shown here is derived from an EMBL/GenBank/DDBJ whole genome shotgun (WGS) entry which is preliminary data.</text>
</comment>
<keyword evidence="3" id="KW-0804">Transcription</keyword>
<feature type="DNA-binding region" description="H-T-H motif" evidence="4">
    <location>
        <begin position="49"/>
        <end position="68"/>
    </location>
</feature>
<dbReference type="GO" id="GO:0003700">
    <property type="term" value="F:DNA-binding transcription factor activity"/>
    <property type="evidence" value="ECO:0007669"/>
    <property type="project" value="TreeGrafter"/>
</dbReference>
<dbReference type="InterPro" id="IPR050109">
    <property type="entry name" value="HTH-type_TetR-like_transc_reg"/>
</dbReference>
<feature type="domain" description="HTH tetR-type" evidence="6">
    <location>
        <begin position="28"/>
        <end position="86"/>
    </location>
</feature>
<evidence type="ECO:0000256" key="4">
    <source>
        <dbReference type="PROSITE-ProRule" id="PRU00335"/>
    </source>
</evidence>
<evidence type="ECO:0000313" key="7">
    <source>
        <dbReference type="EMBL" id="MBB6345869.1"/>
    </source>
</evidence>
<dbReference type="Proteomes" id="UP000583800">
    <property type="component" value="Unassembled WGS sequence"/>
</dbReference>